<accession>A0ABQ6MPR3</accession>
<name>A0ABQ6MPR3_9STRA</name>
<evidence type="ECO:0000313" key="3">
    <source>
        <dbReference type="Proteomes" id="UP001165060"/>
    </source>
</evidence>
<evidence type="ECO:0000313" key="2">
    <source>
        <dbReference type="EMBL" id="GMI30456.1"/>
    </source>
</evidence>
<gene>
    <name evidence="2" type="ORF">TeGR_g5089</name>
</gene>
<feature type="non-terminal residue" evidence="2">
    <location>
        <position position="154"/>
    </location>
</feature>
<organism evidence="2 3">
    <name type="scientific">Tetraparma gracilis</name>
    <dbReference type="NCBI Taxonomy" id="2962635"/>
    <lineage>
        <taxon>Eukaryota</taxon>
        <taxon>Sar</taxon>
        <taxon>Stramenopiles</taxon>
        <taxon>Ochrophyta</taxon>
        <taxon>Bolidophyceae</taxon>
        <taxon>Parmales</taxon>
        <taxon>Triparmaceae</taxon>
        <taxon>Tetraparma</taxon>
    </lineage>
</organism>
<dbReference type="EMBL" id="BRYB01004410">
    <property type="protein sequence ID" value="GMI30456.1"/>
    <property type="molecule type" value="Genomic_DNA"/>
</dbReference>
<feature type="compositionally biased region" description="Acidic residues" evidence="1">
    <location>
        <begin position="145"/>
        <end position="154"/>
    </location>
</feature>
<proteinExistence type="predicted"/>
<sequence>WDKTRKGWLLPAAARSAASKAIKGEEVTAAEVLSFAAPDPPSSVGAHASVHVENYKRAALLVTGDVTGDSLVKPVLQALGGTWLRGPGGWCLQRSKKEQVLRVLRGDETVEVREGKEGAKKKKRKSVELVDDLGDSDGLGSVQSGDEDEEDAEE</sequence>
<evidence type="ECO:0008006" key="4">
    <source>
        <dbReference type="Google" id="ProtNLM"/>
    </source>
</evidence>
<keyword evidence="3" id="KW-1185">Reference proteome</keyword>
<reference evidence="2 3" key="1">
    <citation type="journal article" date="2023" name="Commun. Biol.">
        <title>Genome analysis of Parmales, the sister group of diatoms, reveals the evolutionary specialization of diatoms from phago-mixotrophs to photoautotrophs.</title>
        <authorList>
            <person name="Ban H."/>
            <person name="Sato S."/>
            <person name="Yoshikawa S."/>
            <person name="Yamada K."/>
            <person name="Nakamura Y."/>
            <person name="Ichinomiya M."/>
            <person name="Sato N."/>
            <person name="Blanc-Mathieu R."/>
            <person name="Endo H."/>
            <person name="Kuwata A."/>
            <person name="Ogata H."/>
        </authorList>
    </citation>
    <scope>NUCLEOTIDE SEQUENCE [LARGE SCALE GENOMIC DNA]</scope>
</reference>
<comment type="caution">
    <text evidence="2">The sequence shown here is derived from an EMBL/GenBank/DDBJ whole genome shotgun (WGS) entry which is preliminary data.</text>
</comment>
<feature type="region of interest" description="Disordered" evidence="1">
    <location>
        <begin position="112"/>
        <end position="154"/>
    </location>
</feature>
<evidence type="ECO:0000256" key="1">
    <source>
        <dbReference type="SAM" id="MobiDB-lite"/>
    </source>
</evidence>
<dbReference type="Proteomes" id="UP001165060">
    <property type="component" value="Unassembled WGS sequence"/>
</dbReference>
<feature type="non-terminal residue" evidence="2">
    <location>
        <position position="1"/>
    </location>
</feature>
<protein>
    <recommendedName>
        <fullName evidence="4">BRCT domain-containing protein</fullName>
    </recommendedName>
</protein>